<accession>A0ABX8Y7H9</accession>
<sequence>MFVDKSYSIQTCPVCKRRKKGFTRNYRCHCGYTSHRDITFTVINKSIYRC</sequence>
<name>A0ABX8Y7H9_ANETH</name>
<reference evidence="3 4" key="1">
    <citation type="submission" date="2021-08" db="EMBL/GenBank/DDBJ databases">
        <title>Complete genome sequence of the strain Aneurinibacillus thermoaerophilus CCM 8960.</title>
        <authorList>
            <person name="Musilova J."/>
            <person name="Kourilova X."/>
            <person name="Pernicova I."/>
            <person name="Bezdicek M."/>
            <person name="Lengerova M."/>
            <person name="Obruca S."/>
            <person name="Sedlar K."/>
        </authorList>
    </citation>
    <scope>NUCLEOTIDE SEQUENCE [LARGE SCALE GENOMIC DNA]</scope>
    <source>
        <strain evidence="3 4">CCM 8960</strain>
    </source>
</reference>
<dbReference type="Proteomes" id="UP000826616">
    <property type="component" value="Chromosome"/>
</dbReference>
<evidence type="ECO:0000256" key="1">
    <source>
        <dbReference type="ARBA" id="ARBA00023125"/>
    </source>
</evidence>
<evidence type="ECO:0000259" key="2">
    <source>
        <dbReference type="Pfam" id="PF07282"/>
    </source>
</evidence>
<evidence type="ECO:0000313" key="3">
    <source>
        <dbReference type="EMBL" id="QYY41375.1"/>
    </source>
</evidence>
<dbReference type="InterPro" id="IPR010095">
    <property type="entry name" value="Cas12f1-like_TNB"/>
</dbReference>
<organism evidence="3 4">
    <name type="scientific">Aneurinibacillus thermoaerophilus</name>
    <dbReference type="NCBI Taxonomy" id="143495"/>
    <lineage>
        <taxon>Bacteria</taxon>
        <taxon>Bacillati</taxon>
        <taxon>Bacillota</taxon>
        <taxon>Bacilli</taxon>
        <taxon>Bacillales</taxon>
        <taxon>Paenibacillaceae</taxon>
        <taxon>Aneurinibacillus group</taxon>
        <taxon>Aneurinibacillus</taxon>
    </lineage>
</organism>
<keyword evidence="1" id="KW-0238">DNA-binding</keyword>
<dbReference type="EMBL" id="CP080764">
    <property type="protein sequence ID" value="QYY41375.1"/>
    <property type="molecule type" value="Genomic_DNA"/>
</dbReference>
<dbReference type="RefSeq" id="WP_162265014.1">
    <property type="nucleotide sequence ID" value="NZ_CP175539.1"/>
</dbReference>
<proteinExistence type="predicted"/>
<evidence type="ECO:0000313" key="4">
    <source>
        <dbReference type="Proteomes" id="UP000826616"/>
    </source>
</evidence>
<keyword evidence="4" id="KW-1185">Reference proteome</keyword>
<dbReference type="Pfam" id="PF07282">
    <property type="entry name" value="Cas12f1-like_TNB"/>
    <property type="match status" value="1"/>
</dbReference>
<gene>
    <name evidence="3" type="ORF">K3F53_10480</name>
</gene>
<protein>
    <submittedName>
        <fullName evidence="3">Transposase</fullName>
    </submittedName>
</protein>
<feature type="domain" description="Cas12f1-like TNB" evidence="2">
    <location>
        <begin position="2"/>
        <end position="38"/>
    </location>
</feature>